<dbReference type="PROSITE" id="PS01081">
    <property type="entry name" value="HTH_TETR_1"/>
    <property type="match status" value="1"/>
</dbReference>
<comment type="caution">
    <text evidence="4">The sequence shown here is derived from an EMBL/GenBank/DDBJ whole genome shotgun (WGS) entry which is preliminary data.</text>
</comment>
<dbReference type="PROSITE" id="PS50977">
    <property type="entry name" value="HTH_TETR_2"/>
    <property type="match status" value="1"/>
</dbReference>
<accession>A0ABV2KWW5</accession>
<dbReference type="InterPro" id="IPR036271">
    <property type="entry name" value="Tet_transcr_reg_TetR-rel_C_sf"/>
</dbReference>
<dbReference type="InterPro" id="IPR001647">
    <property type="entry name" value="HTH_TetR"/>
</dbReference>
<dbReference type="Proteomes" id="UP001549167">
    <property type="component" value="Unassembled WGS sequence"/>
</dbReference>
<keyword evidence="1 2" id="KW-0238">DNA-binding</keyword>
<reference evidence="4 5" key="1">
    <citation type="submission" date="2024-06" db="EMBL/GenBank/DDBJ databases">
        <title>Genomic Encyclopedia of Type Strains, Phase IV (KMG-IV): sequencing the most valuable type-strain genomes for metagenomic binning, comparative biology and taxonomic classification.</title>
        <authorList>
            <person name="Goeker M."/>
        </authorList>
    </citation>
    <scope>NUCLEOTIDE SEQUENCE [LARGE SCALE GENOMIC DNA]</scope>
    <source>
        <strain evidence="4 5">DSM 23520</strain>
    </source>
</reference>
<feature type="domain" description="HTH tetR-type" evidence="3">
    <location>
        <begin position="9"/>
        <end position="69"/>
    </location>
</feature>
<dbReference type="InterPro" id="IPR009057">
    <property type="entry name" value="Homeodomain-like_sf"/>
</dbReference>
<dbReference type="PANTHER" id="PTHR30055:SF226">
    <property type="entry name" value="HTH-TYPE TRANSCRIPTIONAL REGULATOR PKSA"/>
    <property type="match status" value="1"/>
</dbReference>
<sequence>MKVLDQLDGNKRMAIINAALQEFTEKGFDKASTNHIVKTAGIGKGTLFYYFHNKQDLFDSLIEYCIGVIQDDFLAHIDFTEPDFIERMRQVALLKLEVQHEQPYMFYFFAQMLIHEEPLPEGAKAQIDTMQERNYAALYNNVDLTMFRDDLDHDKAMELIRWSIEGYQQQLLERIKGESIASLDFATLTTEFETYLNTLKTAFYQ</sequence>
<dbReference type="SUPFAM" id="SSF48498">
    <property type="entry name" value="Tetracyclin repressor-like, C-terminal domain"/>
    <property type="match status" value="1"/>
</dbReference>
<keyword evidence="5" id="KW-1185">Reference proteome</keyword>
<evidence type="ECO:0000259" key="3">
    <source>
        <dbReference type="PROSITE" id="PS50977"/>
    </source>
</evidence>
<evidence type="ECO:0000256" key="2">
    <source>
        <dbReference type="PROSITE-ProRule" id="PRU00335"/>
    </source>
</evidence>
<evidence type="ECO:0000313" key="5">
    <source>
        <dbReference type="Proteomes" id="UP001549167"/>
    </source>
</evidence>
<organism evidence="4 5">
    <name type="scientific">Alkalibacillus flavidus</name>
    <dbReference type="NCBI Taxonomy" id="546021"/>
    <lineage>
        <taxon>Bacteria</taxon>
        <taxon>Bacillati</taxon>
        <taxon>Bacillota</taxon>
        <taxon>Bacilli</taxon>
        <taxon>Bacillales</taxon>
        <taxon>Bacillaceae</taxon>
        <taxon>Alkalibacillus</taxon>
    </lineage>
</organism>
<dbReference type="Gene3D" id="1.10.10.60">
    <property type="entry name" value="Homeodomain-like"/>
    <property type="match status" value="1"/>
</dbReference>
<dbReference type="PANTHER" id="PTHR30055">
    <property type="entry name" value="HTH-TYPE TRANSCRIPTIONAL REGULATOR RUTR"/>
    <property type="match status" value="1"/>
</dbReference>
<feature type="DNA-binding region" description="H-T-H motif" evidence="2">
    <location>
        <begin position="32"/>
        <end position="51"/>
    </location>
</feature>
<dbReference type="InterPro" id="IPR050109">
    <property type="entry name" value="HTH-type_TetR-like_transc_reg"/>
</dbReference>
<protein>
    <submittedName>
        <fullName evidence="4">AcrR family transcriptional regulator</fullName>
    </submittedName>
</protein>
<dbReference type="EMBL" id="JBEPMX010000012">
    <property type="protein sequence ID" value="MET3684078.1"/>
    <property type="molecule type" value="Genomic_DNA"/>
</dbReference>
<dbReference type="RefSeq" id="WP_354221091.1">
    <property type="nucleotide sequence ID" value="NZ_JBEPMX010000012.1"/>
</dbReference>
<dbReference type="SUPFAM" id="SSF46689">
    <property type="entry name" value="Homeodomain-like"/>
    <property type="match status" value="1"/>
</dbReference>
<dbReference type="Pfam" id="PF00440">
    <property type="entry name" value="TetR_N"/>
    <property type="match status" value="1"/>
</dbReference>
<gene>
    <name evidence="4" type="ORF">ABID56_002204</name>
</gene>
<dbReference type="InterPro" id="IPR023772">
    <property type="entry name" value="DNA-bd_HTH_TetR-type_CS"/>
</dbReference>
<dbReference type="PRINTS" id="PR00455">
    <property type="entry name" value="HTHTETR"/>
</dbReference>
<evidence type="ECO:0000256" key="1">
    <source>
        <dbReference type="ARBA" id="ARBA00023125"/>
    </source>
</evidence>
<name>A0ABV2KWW5_9BACI</name>
<proteinExistence type="predicted"/>
<evidence type="ECO:0000313" key="4">
    <source>
        <dbReference type="EMBL" id="MET3684078.1"/>
    </source>
</evidence>
<dbReference type="Gene3D" id="1.10.357.10">
    <property type="entry name" value="Tetracycline Repressor, domain 2"/>
    <property type="match status" value="1"/>
</dbReference>